<dbReference type="Gene3D" id="2.130.10.10">
    <property type="entry name" value="YVTN repeat-like/Quinoprotein amine dehydrogenase"/>
    <property type="match status" value="1"/>
</dbReference>
<dbReference type="Gene3D" id="2.40.128.630">
    <property type="match status" value="1"/>
</dbReference>
<dbReference type="InterPro" id="IPR018391">
    <property type="entry name" value="PQQ_b-propeller_rpt"/>
</dbReference>
<dbReference type="SMART" id="SM00564">
    <property type="entry name" value="PQQ"/>
    <property type="match status" value="8"/>
</dbReference>
<proteinExistence type="predicted"/>
<dbReference type="Gene3D" id="2.40.10.480">
    <property type="match status" value="1"/>
</dbReference>
<dbReference type="OrthoDB" id="7012117at2"/>
<gene>
    <name evidence="2" type="ORF">DN068_21650</name>
</gene>
<name>A0A2W2AT22_9BACT</name>
<dbReference type="SUPFAM" id="SSF50998">
    <property type="entry name" value="Quinoprotein alcohol dehydrogenase-like"/>
    <property type="match status" value="2"/>
</dbReference>
<dbReference type="AlphaFoldDB" id="A0A2W2AT22"/>
<organism evidence="2 3">
    <name type="scientific">Taibaiella soli</name>
    <dbReference type="NCBI Taxonomy" id="1649169"/>
    <lineage>
        <taxon>Bacteria</taxon>
        <taxon>Pseudomonadati</taxon>
        <taxon>Bacteroidota</taxon>
        <taxon>Chitinophagia</taxon>
        <taxon>Chitinophagales</taxon>
        <taxon>Chitinophagaceae</taxon>
        <taxon>Taibaiella</taxon>
    </lineage>
</organism>
<dbReference type="Pfam" id="PF13360">
    <property type="entry name" value="PQQ_2"/>
    <property type="match status" value="1"/>
</dbReference>
<feature type="domain" description="Pyrrolo-quinoline quinone repeat" evidence="1">
    <location>
        <begin position="220"/>
        <end position="349"/>
    </location>
</feature>
<dbReference type="EMBL" id="QKTW01000030">
    <property type="protein sequence ID" value="PZF70848.1"/>
    <property type="molecule type" value="Genomic_DNA"/>
</dbReference>
<evidence type="ECO:0000313" key="3">
    <source>
        <dbReference type="Proteomes" id="UP000248745"/>
    </source>
</evidence>
<dbReference type="InterPro" id="IPR011047">
    <property type="entry name" value="Quinoprotein_ADH-like_sf"/>
</dbReference>
<dbReference type="InterPro" id="IPR002372">
    <property type="entry name" value="PQQ_rpt_dom"/>
</dbReference>
<dbReference type="InterPro" id="IPR015943">
    <property type="entry name" value="WD40/YVTN_repeat-like_dom_sf"/>
</dbReference>
<accession>A0A2W2AT22</accession>
<dbReference type="PANTHER" id="PTHR34512:SF30">
    <property type="entry name" value="OUTER MEMBRANE PROTEIN ASSEMBLY FACTOR BAMB"/>
    <property type="match status" value="1"/>
</dbReference>
<dbReference type="PANTHER" id="PTHR34512">
    <property type="entry name" value="CELL SURFACE PROTEIN"/>
    <property type="match status" value="1"/>
</dbReference>
<evidence type="ECO:0000259" key="1">
    <source>
        <dbReference type="Pfam" id="PF13360"/>
    </source>
</evidence>
<comment type="caution">
    <text evidence="2">The sequence shown here is derived from an EMBL/GenBank/DDBJ whole genome shotgun (WGS) entry which is preliminary data.</text>
</comment>
<reference evidence="2 3" key="1">
    <citation type="submission" date="2018-06" db="EMBL/GenBank/DDBJ databases">
        <title>Mucibacter soli gen. nov., sp. nov., a new member of the family Chitinophagaceae producing mucin.</title>
        <authorList>
            <person name="Kim M.-K."/>
            <person name="Park S."/>
            <person name="Kim T.-S."/>
            <person name="Joung Y."/>
            <person name="Han J.-H."/>
            <person name="Kim S.B."/>
        </authorList>
    </citation>
    <scope>NUCLEOTIDE SEQUENCE [LARGE SCALE GENOMIC DNA]</scope>
    <source>
        <strain evidence="2 3">R1-15</strain>
    </source>
</reference>
<keyword evidence="3" id="KW-1185">Reference proteome</keyword>
<dbReference type="PROSITE" id="PS51257">
    <property type="entry name" value="PROKAR_LIPOPROTEIN"/>
    <property type="match status" value="1"/>
</dbReference>
<sequence length="375" mass="41218">MQQRWINRMLAIAMVAGVFTSCKKDYSKDEPLPEVYTPSIFVSSQNAILYAFTLNDGVKKFEYPVGDNAAASPIVFNGDLYVTLVNGRILKMDINHPTVKHTYSLPAQLSSTPIGDAGTGLLYVGASNDSMYAIDTKADTVRWHFGTKDQVISSPTIYQDRLIFGCYDGSVYAISKFDGHQLWSFDAGLGVSFYSSPTKSGKFIYIGASDGNLYALDTAGNLKWKFHTNGEVRSSPIIYGGNVIFGSNDYNLYCIDSASGKQRWSFATNDRIVSSPYAFGQVIYAGSYDYNMYAVNILDGTLKWKFPTSALIKASPMVYNGRLYFGGYDKYLYALDTSNGGIVWKQNINGSMDCSPVIVNPDGSNYNSSISGAQD</sequence>
<protein>
    <recommendedName>
        <fullName evidence="1">Pyrrolo-quinoline quinone repeat domain-containing protein</fullName>
    </recommendedName>
</protein>
<dbReference type="Proteomes" id="UP000248745">
    <property type="component" value="Unassembled WGS sequence"/>
</dbReference>
<dbReference type="RefSeq" id="WP_111001049.1">
    <property type="nucleotide sequence ID" value="NZ_QKTW01000030.1"/>
</dbReference>
<evidence type="ECO:0000313" key="2">
    <source>
        <dbReference type="EMBL" id="PZF70848.1"/>
    </source>
</evidence>